<evidence type="ECO:0000256" key="7">
    <source>
        <dbReference type="ARBA" id="ARBA00023015"/>
    </source>
</evidence>
<dbReference type="GO" id="GO:0003677">
    <property type="term" value="F:DNA binding"/>
    <property type="evidence" value="ECO:0007669"/>
    <property type="project" value="UniProtKB-KW"/>
</dbReference>
<dbReference type="Gene3D" id="3.30.160.60">
    <property type="entry name" value="Classic Zinc Finger"/>
    <property type="match status" value="3"/>
</dbReference>
<dbReference type="STRING" id="407821.A0A087TEN5"/>
<dbReference type="PANTHER" id="PTHR24379">
    <property type="entry name" value="KRAB AND ZINC FINGER DOMAIN-CONTAINING"/>
    <property type="match status" value="1"/>
</dbReference>
<evidence type="ECO:0000313" key="13">
    <source>
        <dbReference type="EMBL" id="KFM63574.1"/>
    </source>
</evidence>
<keyword evidence="5 11" id="KW-0863">Zinc-finger</keyword>
<feature type="domain" description="C2H2-type" evidence="12">
    <location>
        <begin position="91"/>
        <end position="121"/>
    </location>
</feature>
<keyword evidence="3" id="KW-0479">Metal-binding</keyword>
<organism evidence="13 14">
    <name type="scientific">Stegodyphus mimosarum</name>
    <name type="common">African social velvet spider</name>
    <dbReference type="NCBI Taxonomy" id="407821"/>
    <lineage>
        <taxon>Eukaryota</taxon>
        <taxon>Metazoa</taxon>
        <taxon>Ecdysozoa</taxon>
        <taxon>Arthropoda</taxon>
        <taxon>Chelicerata</taxon>
        <taxon>Arachnida</taxon>
        <taxon>Araneae</taxon>
        <taxon>Araneomorphae</taxon>
        <taxon>Entelegynae</taxon>
        <taxon>Eresoidea</taxon>
        <taxon>Eresidae</taxon>
        <taxon>Stegodyphus</taxon>
    </lineage>
</organism>
<comment type="subcellular location">
    <subcellularLocation>
        <location evidence="1">Nucleus</location>
    </subcellularLocation>
</comment>
<evidence type="ECO:0000256" key="3">
    <source>
        <dbReference type="ARBA" id="ARBA00022723"/>
    </source>
</evidence>
<name>A0A087TEN5_STEMI</name>
<dbReference type="Pfam" id="PF00096">
    <property type="entry name" value="zf-C2H2"/>
    <property type="match status" value="2"/>
</dbReference>
<dbReference type="EMBL" id="KK114875">
    <property type="protein sequence ID" value="KFM63574.1"/>
    <property type="molecule type" value="Genomic_DNA"/>
</dbReference>
<evidence type="ECO:0000313" key="14">
    <source>
        <dbReference type="Proteomes" id="UP000054359"/>
    </source>
</evidence>
<keyword evidence="7" id="KW-0805">Transcription regulation</keyword>
<keyword evidence="6" id="KW-0862">Zinc</keyword>
<gene>
    <name evidence="13" type="ORF">X975_00079</name>
</gene>
<dbReference type="Proteomes" id="UP000054359">
    <property type="component" value="Unassembled WGS sequence"/>
</dbReference>
<sequence length="126" mass="14962">MKQGEKTKRNYYHCEFCPYETSSQQLFQNHREDHKSSKAQPCNQCGKVFKNLSKLHAHMQCHEVGKPYICMYCEKKFKRQSSLKVHIKTHFFCESCPVCKKSFGDVTALKKHMLVHKPQQMEDYQI</sequence>
<keyword evidence="4" id="KW-0677">Repeat</keyword>
<evidence type="ECO:0000256" key="6">
    <source>
        <dbReference type="ARBA" id="ARBA00022833"/>
    </source>
</evidence>
<dbReference type="PANTHER" id="PTHR24379:SF121">
    <property type="entry name" value="C2H2-TYPE DOMAIN-CONTAINING PROTEIN"/>
    <property type="match status" value="1"/>
</dbReference>
<evidence type="ECO:0000256" key="5">
    <source>
        <dbReference type="ARBA" id="ARBA00022771"/>
    </source>
</evidence>
<dbReference type="Pfam" id="PF13894">
    <property type="entry name" value="zf-C2H2_4"/>
    <property type="match status" value="1"/>
</dbReference>
<proteinExistence type="inferred from homology"/>
<evidence type="ECO:0000256" key="1">
    <source>
        <dbReference type="ARBA" id="ARBA00004123"/>
    </source>
</evidence>
<evidence type="ECO:0000259" key="12">
    <source>
        <dbReference type="PROSITE" id="PS50157"/>
    </source>
</evidence>
<keyword evidence="14" id="KW-1185">Reference proteome</keyword>
<dbReference type="GO" id="GO:0005634">
    <property type="term" value="C:nucleus"/>
    <property type="evidence" value="ECO:0007669"/>
    <property type="project" value="UniProtKB-SubCell"/>
</dbReference>
<comment type="similarity">
    <text evidence="2">Belongs to the krueppel C2H2-type zinc-finger protein family.</text>
</comment>
<evidence type="ECO:0000256" key="10">
    <source>
        <dbReference type="ARBA" id="ARBA00023242"/>
    </source>
</evidence>
<evidence type="ECO:0000256" key="8">
    <source>
        <dbReference type="ARBA" id="ARBA00023125"/>
    </source>
</evidence>
<dbReference type="SUPFAM" id="SSF57667">
    <property type="entry name" value="beta-beta-alpha zinc fingers"/>
    <property type="match status" value="1"/>
</dbReference>
<feature type="domain" description="C2H2-type" evidence="12">
    <location>
        <begin position="40"/>
        <end position="67"/>
    </location>
</feature>
<accession>A0A087TEN5</accession>
<protein>
    <submittedName>
        <fullName evidence="13">Zinc finger Y-chromosomal protein 1</fullName>
    </submittedName>
</protein>
<evidence type="ECO:0000256" key="4">
    <source>
        <dbReference type="ARBA" id="ARBA00022737"/>
    </source>
</evidence>
<feature type="domain" description="C2H2-type" evidence="12">
    <location>
        <begin position="68"/>
        <end position="90"/>
    </location>
</feature>
<keyword evidence="8" id="KW-0238">DNA-binding</keyword>
<dbReference type="GO" id="GO:0008270">
    <property type="term" value="F:zinc ion binding"/>
    <property type="evidence" value="ECO:0007669"/>
    <property type="project" value="UniProtKB-KW"/>
</dbReference>
<dbReference type="OrthoDB" id="6432771at2759"/>
<keyword evidence="10" id="KW-0539">Nucleus</keyword>
<dbReference type="OMA" id="RFENTND"/>
<dbReference type="InterPro" id="IPR013087">
    <property type="entry name" value="Znf_C2H2_type"/>
</dbReference>
<keyword evidence="9" id="KW-0804">Transcription</keyword>
<feature type="non-terminal residue" evidence="13">
    <location>
        <position position="126"/>
    </location>
</feature>
<dbReference type="PROSITE" id="PS00028">
    <property type="entry name" value="ZINC_FINGER_C2H2_1"/>
    <property type="match status" value="3"/>
</dbReference>
<evidence type="ECO:0000256" key="11">
    <source>
        <dbReference type="PROSITE-ProRule" id="PRU00042"/>
    </source>
</evidence>
<dbReference type="SMART" id="SM00355">
    <property type="entry name" value="ZnF_C2H2"/>
    <property type="match status" value="4"/>
</dbReference>
<dbReference type="FunFam" id="3.30.160.60:FF:000075">
    <property type="entry name" value="Putative zinc finger protein 536"/>
    <property type="match status" value="1"/>
</dbReference>
<dbReference type="InterPro" id="IPR036236">
    <property type="entry name" value="Znf_C2H2_sf"/>
</dbReference>
<reference evidence="13 14" key="1">
    <citation type="submission" date="2013-11" db="EMBL/GenBank/DDBJ databases">
        <title>Genome sequencing of Stegodyphus mimosarum.</title>
        <authorList>
            <person name="Bechsgaard J."/>
        </authorList>
    </citation>
    <scope>NUCLEOTIDE SEQUENCE [LARGE SCALE GENOMIC DNA]</scope>
</reference>
<evidence type="ECO:0000256" key="9">
    <source>
        <dbReference type="ARBA" id="ARBA00023163"/>
    </source>
</evidence>
<evidence type="ECO:0000256" key="2">
    <source>
        <dbReference type="ARBA" id="ARBA00006991"/>
    </source>
</evidence>
<dbReference type="AlphaFoldDB" id="A0A087TEN5"/>
<dbReference type="PROSITE" id="PS50157">
    <property type="entry name" value="ZINC_FINGER_C2H2_2"/>
    <property type="match status" value="3"/>
</dbReference>